<evidence type="ECO:0000313" key="3">
    <source>
        <dbReference type="Proteomes" id="UP001239522"/>
    </source>
</evidence>
<evidence type="ECO:0000256" key="1">
    <source>
        <dbReference type="SAM" id="Phobius"/>
    </source>
</evidence>
<dbReference type="Proteomes" id="UP001239522">
    <property type="component" value="Chromosome"/>
</dbReference>
<gene>
    <name evidence="2" type="ORF">P8A18_22065</name>
</gene>
<keyword evidence="1" id="KW-0812">Transmembrane</keyword>
<feature type="transmembrane region" description="Helical" evidence="1">
    <location>
        <begin position="25"/>
        <end position="51"/>
    </location>
</feature>
<sequence>MTYPPYPNTSESGPPLFPGRPMPGWALALIVATGALVVLALLMLVGFSYVYGKNHEDMRFPSDDVTVSSCRLDATTGRPMAEVRVTSRATRRGTYTVPLVFRDLTAGSVKNAGAGSAREAAAGHSTAVVADLAVGATASRQVTGPVPVLGLPECEIGDVTFLSTAAPATASGL</sequence>
<protein>
    <recommendedName>
        <fullName evidence="4">Secreted protein</fullName>
    </recommendedName>
</protein>
<evidence type="ECO:0000313" key="2">
    <source>
        <dbReference type="EMBL" id="WLQ35946.1"/>
    </source>
</evidence>
<keyword evidence="3" id="KW-1185">Reference proteome</keyword>
<reference evidence="2 3" key="1">
    <citation type="submission" date="2023-03" db="EMBL/GenBank/DDBJ databases">
        <title>Isolation and description of six Streptomyces strains from soil environments, able to metabolize different microbial glucans.</title>
        <authorList>
            <person name="Widen T."/>
            <person name="Larsbrink J."/>
        </authorList>
    </citation>
    <scope>NUCLEOTIDE SEQUENCE [LARGE SCALE GENOMIC DNA]</scope>
    <source>
        <strain evidence="2 3">Mut1</strain>
    </source>
</reference>
<evidence type="ECO:0008006" key="4">
    <source>
        <dbReference type="Google" id="ProtNLM"/>
    </source>
</evidence>
<dbReference type="EMBL" id="CP120997">
    <property type="protein sequence ID" value="WLQ35946.1"/>
    <property type="molecule type" value="Genomic_DNA"/>
</dbReference>
<accession>A0ABY9HN19</accession>
<proteinExistence type="predicted"/>
<keyword evidence="1" id="KW-1133">Transmembrane helix</keyword>
<name>A0ABY9HN19_9ACTN</name>
<organism evidence="2 3">
    <name type="scientific">Streptomyces castrisilvae</name>
    <dbReference type="NCBI Taxonomy" id="3033811"/>
    <lineage>
        <taxon>Bacteria</taxon>
        <taxon>Bacillati</taxon>
        <taxon>Actinomycetota</taxon>
        <taxon>Actinomycetes</taxon>
        <taxon>Kitasatosporales</taxon>
        <taxon>Streptomycetaceae</taxon>
        <taxon>Streptomyces</taxon>
    </lineage>
</organism>
<keyword evidence="1" id="KW-0472">Membrane</keyword>
<dbReference type="RefSeq" id="WP_306056913.1">
    <property type="nucleotide sequence ID" value="NZ_CP120997.1"/>
</dbReference>